<organism evidence="2 3">
    <name type="scientific">Strigomonas culicis</name>
    <dbReference type="NCBI Taxonomy" id="28005"/>
    <lineage>
        <taxon>Eukaryota</taxon>
        <taxon>Discoba</taxon>
        <taxon>Euglenozoa</taxon>
        <taxon>Kinetoplastea</taxon>
        <taxon>Metakinetoplastina</taxon>
        <taxon>Trypanosomatida</taxon>
        <taxon>Trypanosomatidae</taxon>
        <taxon>Strigomonadinae</taxon>
        <taxon>Strigomonas</taxon>
    </lineage>
</organism>
<gene>
    <name evidence="2" type="ORF">STCU_10985</name>
</gene>
<dbReference type="AlphaFoldDB" id="S9TKB8"/>
<dbReference type="EMBL" id="ATMH01010880">
    <property type="protein sequence ID" value="EPY16798.1"/>
    <property type="molecule type" value="Genomic_DNA"/>
</dbReference>
<feature type="transmembrane region" description="Helical" evidence="1">
    <location>
        <begin position="56"/>
        <end position="77"/>
    </location>
</feature>
<accession>S9TKB8</accession>
<sequence length="78" mass="9822">MQIQFFFIFFQNKRRKKLFFCQRKVFLCHDRKLLRTIFSPFPFFFLYLSITHGSSFFSFFLINCFFHLFCFPPHFLYC</sequence>
<evidence type="ECO:0000256" key="1">
    <source>
        <dbReference type="SAM" id="Phobius"/>
    </source>
</evidence>
<reference evidence="2 3" key="1">
    <citation type="journal article" date="2013" name="PLoS ONE">
        <title>Predicting the Proteins of Angomonas deanei, Strigomonas culicis and Their Respective Endosymbionts Reveals New Aspects of the Trypanosomatidae Family.</title>
        <authorList>
            <person name="Motta M.C."/>
            <person name="Martins A.C."/>
            <person name="de Souza S.S."/>
            <person name="Catta-Preta C.M."/>
            <person name="Silva R."/>
            <person name="Klein C.C."/>
            <person name="de Almeida L.G."/>
            <person name="de Lima Cunha O."/>
            <person name="Ciapina L.P."/>
            <person name="Brocchi M."/>
            <person name="Colabardini A.C."/>
            <person name="de Araujo Lima B."/>
            <person name="Machado C.R."/>
            <person name="de Almeida Soares C.M."/>
            <person name="Probst C.M."/>
            <person name="de Menezes C.B."/>
            <person name="Thompson C.E."/>
            <person name="Bartholomeu D.C."/>
            <person name="Gradia D.F."/>
            <person name="Pavoni D.P."/>
            <person name="Grisard E.C."/>
            <person name="Fantinatti-Garboggini F."/>
            <person name="Marchini F.K."/>
            <person name="Rodrigues-Luiz G.F."/>
            <person name="Wagner G."/>
            <person name="Goldman G.H."/>
            <person name="Fietto J.L."/>
            <person name="Elias M.C."/>
            <person name="Goldman M.H."/>
            <person name="Sagot M.F."/>
            <person name="Pereira M."/>
            <person name="Stoco P.H."/>
            <person name="de Mendonca-Neto R.P."/>
            <person name="Teixeira S.M."/>
            <person name="Maciel T.E."/>
            <person name="de Oliveira Mendes T.A."/>
            <person name="Urmenyi T.P."/>
            <person name="de Souza W."/>
            <person name="Schenkman S."/>
            <person name="de Vasconcelos A.T."/>
        </authorList>
    </citation>
    <scope>NUCLEOTIDE SEQUENCE [LARGE SCALE GENOMIC DNA]</scope>
</reference>
<proteinExistence type="predicted"/>
<dbReference type="Proteomes" id="UP000015354">
    <property type="component" value="Unassembled WGS sequence"/>
</dbReference>
<keyword evidence="1" id="KW-1133">Transmembrane helix</keyword>
<keyword evidence="1" id="KW-0472">Membrane</keyword>
<name>S9TKB8_9TRYP</name>
<evidence type="ECO:0000313" key="2">
    <source>
        <dbReference type="EMBL" id="EPY16798.1"/>
    </source>
</evidence>
<keyword evidence="3" id="KW-1185">Reference proteome</keyword>
<keyword evidence="1" id="KW-0812">Transmembrane</keyword>
<evidence type="ECO:0000313" key="3">
    <source>
        <dbReference type="Proteomes" id="UP000015354"/>
    </source>
</evidence>
<feature type="transmembrane region" description="Helical" evidence="1">
    <location>
        <begin position="33"/>
        <end position="50"/>
    </location>
</feature>
<protein>
    <submittedName>
        <fullName evidence="2">Uncharacterized protein</fullName>
    </submittedName>
</protein>
<comment type="caution">
    <text evidence="2">The sequence shown here is derived from an EMBL/GenBank/DDBJ whole genome shotgun (WGS) entry which is preliminary data.</text>
</comment>